<dbReference type="InterPro" id="IPR008266">
    <property type="entry name" value="Tyr_kinase_AS"/>
</dbReference>
<sequence>MSWAWAEVVIGVKRSRDNFPFLHDIYCKTATFLPDGETHVLSRDQIVGHAAKVFKHQHRLFVFTILILDAHARLVCFDRKGAMVSEAFDYRKHPEILGQFFYRGFDHAARREQRGHDPTACVASKAEQEMFVNAHKAVEDTPVVERALTRAVSGSYPVYKINMTGMWSADGSPLTTESPGTLSNHVCLVGRPEFCSASLVGRGTKGFVALDITLAPDDGRAPDGGSASDAGVQVPKAIFIKETWRPDSSDIVPEGEHYKVLWSKALSEESDDTDPDERKAYIPTPICMGDVVTDPERTLTRPPTTRPHGDLPRIHHRLAIKEICSTLEDFTNPYELILGIYFALLAHQFAWEKCGILHRDISVGNILLCYLDGQTTGARFGLLADWDLAKTKEQLHKQQATRPSRSGTWQFMSALLQKYANKPHELADDLESFLHVLNWCAWKYFPHAASDDRTMLAEMFFMMFDRVVRDPPQLAQLKTLGLERGYADKLRCVKNGHAVVEGLPEGHPFTILLADVTAIVKQHYDTIDFAVLENPITPQQTSALATSDVELFPRKVPAPTRGKVGSQLVARAKKTAAPRTGESTTHSQGNATAATEISNSSSNISATRAVAVSPLQSHIAIMEIFYGLLDRAIWAGANKLPPLAKTEDQVPYLTVPPNSLYPRTSSKRIRDLAFEAESSSSYVPGNVFSSNPASGGLTWEYPYTLDDPHSKEKEKAGRQIQPRDAKRQRLLTES</sequence>
<protein>
    <recommendedName>
        <fullName evidence="2">Fungal-type protein kinase domain-containing protein</fullName>
    </recommendedName>
</protein>
<reference evidence="3 4" key="1">
    <citation type="journal article" date="2019" name="Nat. Ecol. Evol.">
        <title>Megaphylogeny resolves global patterns of mushroom evolution.</title>
        <authorList>
            <person name="Varga T."/>
            <person name="Krizsan K."/>
            <person name="Foldi C."/>
            <person name="Dima B."/>
            <person name="Sanchez-Garcia M."/>
            <person name="Sanchez-Ramirez S."/>
            <person name="Szollosi G.J."/>
            <person name="Szarkandi J.G."/>
            <person name="Papp V."/>
            <person name="Albert L."/>
            <person name="Andreopoulos W."/>
            <person name="Angelini C."/>
            <person name="Antonin V."/>
            <person name="Barry K.W."/>
            <person name="Bougher N.L."/>
            <person name="Buchanan P."/>
            <person name="Buyck B."/>
            <person name="Bense V."/>
            <person name="Catcheside P."/>
            <person name="Chovatia M."/>
            <person name="Cooper J."/>
            <person name="Damon W."/>
            <person name="Desjardin D."/>
            <person name="Finy P."/>
            <person name="Geml J."/>
            <person name="Haridas S."/>
            <person name="Hughes K."/>
            <person name="Justo A."/>
            <person name="Karasinski D."/>
            <person name="Kautmanova I."/>
            <person name="Kiss B."/>
            <person name="Kocsube S."/>
            <person name="Kotiranta H."/>
            <person name="LaButti K.M."/>
            <person name="Lechner B.E."/>
            <person name="Liimatainen K."/>
            <person name="Lipzen A."/>
            <person name="Lukacs Z."/>
            <person name="Mihaltcheva S."/>
            <person name="Morgado L.N."/>
            <person name="Niskanen T."/>
            <person name="Noordeloos M.E."/>
            <person name="Ohm R.A."/>
            <person name="Ortiz-Santana B."/>
            <person name="Ovrebo C."/>
            <person name="Racz N."/>
            <person name="Riley R."/>
            <person name="Savchenko A."/>
            <person name="Shiryaev A."/>
            <person name="Soop K."/>
            <person name="Spirin V."/>
            <person name="Szebenyi C."/>
            <person name="Tomsovsky M."/>
            <person name="Tulloss R.E."/>
            <person name="Uehling J."/>
            <person name="Grigoriev I.V."/>
            <person name="Vagvolgyi C."/>
            <person name="Papp T."/>
            <person name="Martin F.M."/>
            <person name="Miettinen O."/>
            <person name="Hibbett D.S."/>
            <person name="Nagy L.G."/>
        </authorList>
    </citation>
    <scope>NUCLEOTIDE SEQUENCE [LARGE SCALE GENOMIC DNA]</scope>
    <source>
        <strain evidence="3 4">HHB13444</strain>
    </source>
</reference>
<evidence type="ECO:0000256" key="1">
    <source>
        <dbReference type="SAM" id="MobiDB-lite"/>
    </source>
</evidence>
<evidence type="ECO:0000313" key="3">
    <source>
        <dbReference type="EMBL" id="TFK85913.1"/>
    </source>
</evidence>
<feature type="region of interest" description="Disordered" evidence="1">
    <location>
        <begin position="570"/>
        <end position="599"/>
    </location>
</feature>
<dbReference type="Proteomes" id="UP000308197">
    <property type="component" value="Unassembled WGS sequence"/>
</dbReference>
<dbReference type="InParanoid" id="A0A5C3PIZ6"/>
<dbReference type="InterPro" id="IPR040976">
    <property type="entry name" value="Pkinase_fungal"/>
</dbReference>
<dbReference type="GO" id="GO:0004672">
    <property type="term" value="F:protein kinase activity"/>
    <property type="evidence" value="ECO:0007669"/>
    <property type="project" value="InterPro"/>
</dbReference>
<organism evidence="3 4">
    <name type="scientific">Polyporus arcularius HHB13444</name>
    <dbReference type="NCBI Taxonomy" id="1314778"/>
    <lineage>
        <taxon>Eukaryota</taxon>
        <taxon>Fungi</taxon>
        <taxon>Dikarya</taxon>
        <taxon>Basidiomycota</taxon>
        <taxon>Agaricomycotina</taxon>
        <taxon>Agaricomycetes</taxon>
        <taxon>Polyporales</taxon>
        <taxon>Polyporaceae</taxon>
        <taxon>Polyporus</taxon>
    </lineage>
</organism>
<accession>A0A5C3PIZ6</accession>
<evidence type="ECO:0000259" key="2">
    <source>
        <dbReference type="Pfam" id="PF17667"/>
    </source>
</evidence>
<dbReference type="SUPFAM" id="SSF56112">
    <property type="entry name" value="Protein kinase-like (PK-like)"/>
    <property type="match status" value="1"/>
</dbReference>
<name>A0A5C3PIZ6_9APHY</name>
<feature type="region of interest" description="Disordered" evidence="1">
    <location>
        <begin position="689"/>
        <end position="734"/>
    </location>
</feature>
<dbReference type="Gene3D" id="1.10.510.10">
    <property type="entry name" value="Transferase(Phosphotransferase) domain 1"/>
    <property type="match status" value="1"/>
</dbReference>
<dbReference type="STRING" id="1314778.A0A5C3PIZ6"/>
<dbReference type="PANTHER" id="PTHR38248">
    <property type="entry name" value="FUNK1 6"/>
    <property type="match status" value="1"/>
</dbReference>
<gene>
    <name evidence="3" type="ORF">K466DRAFT_525097</name>
</gene>
<evidence type="ECO:0000313" key="4">
    <source>
        <dbReference type="Proteomes" id="UP000308197"/>
    </source>
</evidence>
<feature type="compositionally biased region" description="Polar residues" evidence="1">
    <location>
        <begin position="581"/>
        <end position="599"/>
    </location>
</feature>
<dbReference type="Pfam" id="PF17667">
    <property type="entry name" value="Pkinase_fungal"/>
    <property type="match status" value="2"/>
</dbReference>
<dbReference type="EMBL" id="ML211226">
    <property type="protein sequence ID" value="TFK85913.1"/>
    <property type="molecule type" value="Genomic_DNA"/>
</dbReference>
<feature type="domain" description="Fungal-type protein kinase" evidence="2">
    <location>
        <begin position="44"/>
        <end position="147"/>
    </location>
</feature>
<feature type="domain" description="Fungal-type protein kinase" evidence="2">
    <location>
        <begin position="299"/>
        <end position="440"/>
    </location>
</feature>
<dbReference type="InterPro" id="IPR011009">
    <property type="entry name" value="Kinase-like_dom_sf"/>
</dbReference>
<dbReference type="AlphaFoldDB" id="A0A5C3PIZ6"/>
<keyword evidence="4" id="KW-1185">Reference proteome</keyword>
<dbReference type="PANTHER" id="PTHR38248:SF2">
    <property type="entry name" value="FUNK1 11"/>
    <property type="match status" value="1"/>
</dbReference>
<proteinExistence type="predicted"/>
<feature type="compositionally biased region" description="Basic and acidic residues" evidence="1">
    <location>
        <begin position="706"/>
        <end position="734"/>
    </location>
</feature>
<dbReference type="PROSITE" id="PS00109">
    <property type="entry name" value="PROTEIN_KINASE_TYR"/>
    <property type="match status" value="1"/>
</dbReference>